<accession>A0A515DFS2</accession>
<dbReference type="CDD" id="cd14727">
    <property type="entry name" value="ChanN-like"/>
    <property type="match status" value="1"/>
</dbReference>
<evidence type="ECO:0000256" key="1">
    <source>
        <dbReference type="SAM" id="SignalP"/>
    </source>
</evidence>
<dbReference type="Gene3D" id="1.10.8.760">
    <property type="entry name" value="Haem-binding uptake, Tiki superfamily, ChaN, domain 2"/>
    <property type="match status" value="1"/>
</dbReference>
<dbReference type="PIRSF" id="PIRSF020419">
    <property type="entry name" value="Fe_uptake_reg_CjrA_prd"/>
    <property type="match status" value="1"/>
</dbReference>
<dbReference type="InterPro" id="IPR016773">
    <property type="entry name" value="Fe3_uptake_reg_CjrA_prd"/>
</dbReference>
<dbReference type="Gene3D" id="3.40.50.11550">
    <property type="match status" value="1"/>
</dbReference>
<dbReference type="PROSITE" id="PS51257">
    <property type="entry name" value="PROKAR_LIPOPROTEIN"/>
    <property type="match status" value="1"/>
</dbReference>
<name>A0A515DFS2_9BURK</name>
<organism evidence="3 4">
    <name type="scientific">Rhodoferax sediminis</name>
    <dbReference type="NCBI Taxonomy" id="2509614"/>
    <lineage>
        <taxon>Bacteria</taxon>
        <taxon>Pseudomonadati</taxon>
        <taxon>Pseudomonadota</taxon>
        <taxon>Betaproteobacteria</taxon>
        <taxon>Burkholderiales</taxon>
        <taxon>Comamonadaceae</taxon>
        <taxon>Rhodoferax</taxon>
    </lineage>
</organism>
<evidence type="ECO:0000313" key="3">
    <source>
        <dbReference type="EMBL" id="QDL39271.1"/>
    </source>
</evidence>
<dbReference type="KEGG" id="rhf:EUB48_19605"/>
<dbReference type="AlphaFoldDB" id="A0A515DFS2"/>
<dbReference type="Proteomes" id="UP000316798">
    <property type="component" value="Chromosome"/>
</dbReference>
<keyword evidence="4" id="KW-1185">Reference proteome</keyword>
<evidence type="ECO:0000259" key="2">
    <source>
        <dbReference type="Pfam" id="PF04187"/>
    </source>
</evidence>
<dbReference type="SUPFAM" id="SSF159501">
    <property type="entry name" value="EreA/ChaN-like"/>
    <property type="match status" value="1"/>
</dbReference>
<evidence type="ECO:0000313" key="4">
    <source>
        <dbReference type="Proteomes" id="UP000316798"/>
    </source>
</evidence>
<feature type="chain" id="PRO_5021706764" description="Haem-binding uptake Tiki superfamily ChaN domain-containing protein" evidence="1">
    <location>
        <begin position="24"/>
        <end position="268"/>
    </location>
</feature>
<dbReference type="EMBL" id="CP035503">
    <property type="protein sequence ID" value="QDL39271.1"/>
    <property type="molecule type" value="Genomic_DNA"/>
</dbReference>
<feature type="domain" description="Haem-binding uptake Tiki superfamily ChaN" evidence="2">
    <location>
        <begin position="27"/>
        <end position="214"/>
    </location>
</feature>
<reference evidence="3 4" key="1">
    <citation type="submission" date="2019-01" db="EMBL/GenBank/DDBJ databases">
        <title>Genomic insights into a novel species Rhodoferax sp.</title>
        <authorList>
            <person name="Jin L."/>
        </authorList>
    </citation>
    <scope>NUCLEOTIDE SEQUENCE [LARGE SCALE GENOMIC DNA]</scope>
    <source>
        <strain evidence="3 4">CHu59-6-5</strain>
    </source>
</reference>
<keyword evidence="1" id="KW-0732">Signal</keyword>
<proteinExistence type="predicted"/>
<dbReference type="Pfam" id="PF04187">
    <property type="entry name" value="Cofac_haem_bdg"/>
    <property type="match status" value="1"/>
</dbReference>
<feature type="signal peptide" evidence="1">
    <location>
        <begin position="1"/>
        <end position="23"/>
    </location>
</feature>
<protein>
    <recommendedName>
        <fullName evidence="2">Haem-binding uptake Tiki superfamily ChaN domain-containing protein</fullName>
    </recommendedName>
</protein>
<sequence>MRLALALGAVLLASCAGTSPNTAQRIDALLPADVILLGEQHDAPGHQRIERDVVQSLAARGVLAAVAIEMAEQGNATTGLAPGASEAQVQAALHWRSAGWPWAAYAPVVMAAVRAGVPVLGANLPRSQMAGAMADQSLDRQLPGPALKAQQQEIRIGHCGLLPENQISPITRIQVARDRAMAQTVAGARASGRTVLLIAGAGHVRRGLGVPVYLPAGLALKVVVAQAGQGQPAIDSGADAVWETAALPLKDPCTELQRTLQATPPQPP</sequence>
<dbReference type="OrthoDB" id="9795827at2"/>
<dbReference type="InterPro" id="IPR007314">
    <property type="entry name" value="Cofac_haem-bd_dom"/>
</dbReference>
<gene>
    <name evidence="3" type="ORF">EUB48_19605</name>
</gene>
<dbReference type="RefSeq" id="WP_142820758.1">
    <property type="nucleotide sequence ID" value="NZ_CP035503.1"/>
</dbReference>